<keyword evidence="3" id="KW-1185">Reference proteome</keyword>
<keyword evidence="1" id="KW-0812">Transmembrane</keyword>
<protein>
    <submittedName>
        <fullName evidence="2">Uncharacterized protein</fullName>
    </submittedName>
</protein>
<feature type="transmembrane region" description="Helical" evidence="1">
    <location>
        <begin position="117"/>
        <end position="138"/>
    </location>
</feature>
<evidence type="ECO:0000256" key="1">
    <source>
        <dbReference type="SAM" id="Phobius"/>
    </source>
</evidence>
<feature type="transmembrane region" description="Helical" evidence="1">
    <location>
        <begin position="150"/>
        <end position="167"/>
    </location>
</feature>
<keyword evidence="1" id="KW-0472">Membrane</keyword>
<dbReference type="Proteomes" id="UP000484076">
    <property type="component" value="Unassembled WGS sequence"/>
</dbReference>
<name>A0A8X8GXP0_9RHOB</name>
<proteinExistence type="predicted"/>
<reference evidence="2" key="1">
    <citation type="submission" date="2020-05" db="EMBL/GenBank/DDBJ databases">
        <title>Fertoebacter nigrum gen. nov., sp. nov., a new member of the family Rhodobacteraceae.</title>
        <authorList>
            <person name="Szuroczki S."/>
            <person name="Abbaszade G."/>
            <person name="Buni D."/>
            <person name="Schumann P."/>
            <person name="Toth E."/>
        </authorList>
    </citation>
    <scope>NUCLEOTIDE SEQUENCE</scope>
    <source>
        <strain evidence="2">RG-N-1a</strain>
    </source>
</reference>
<gene>
    <name evidence="2" type="ORF">GEU84_017555</name>
</gene>
<evidence type="ECO:0000313" key="3">
    <source>
        <dbReference type="Proteomes" id="UP000484076"/>
    </source>
</evidence>
<dbReference type="RefSeq" id="WP_152828367.1">
    <property type="nucleotide sequence ID" value="NZ_WHUT02000012.1"/>
</dbReference>
<dbReference type="AlphaFoldDB" id="A0A8X8GXP0"/>
<feature type="transmembrane region" description="Helical" evidence="1">
    <location>
        <begin position="55"/>
        <end position="74"/>
    </location>
</feature>
<evidence type="ECO:0000313" key="2">
    <source>
        <dbReference type="EMBL" id="NUB46203.1"/>
    </source>
</evidence>
<accession>A0A8X8GXP0</accession>
<keyword evidence="1" id="KW-1133">Transmembrane helix</keyword>
<dbReference type="EMBL" id="WHUT02000012">
    <property type="protein sequence ID" value="NUB46203.1"/>
    <property type="molecule type" value="Genomic_DNA"/>
</dbReference>
<comment type="caution">
    <text evidence="2">The sequence shown here is derived from an EMBL/GenBank/DDBJ whole genome shotgun (WGS) entry which is preliminary data.</text>
</comment>
<organism evidence="2 3">
    <name type="scientific">Fertoeibacter niger</name>
    <dbReference type="NCBI Taxonomy" id="2656921"/>
    <lineage>
        <taxon>Bacteria</taxon>
        <taxon>Pseudomonadati</taxon>
        <taxon>Pseudomonadota</taxon>
        <taxon>Alphaproteobacteria</taxon>
        <taxon>Rhodobacterales</taxon>
        <taxon>Paracoccaceae</taxon>
        <taxon>Fertoeibacter</taxon>
    </lineage>
</organism>
<sequence length="206" mass="20802">MEHATPLQANNLKNNLIGLGLLVFLVVSAAGPLAGTAGAIPIAMLAGIGAGVPGTFVIMAVIMPIAAFGLVALARRIRDAGACHAHSARTRGGEAGGTVALIGFPCCNEPAVSARALVSLGVVIGLIAAFAIVAKGGAGDLAYSILDPNLIFAGGGMVAAILFTFGARIRIEATAICTEELRDPDVTVPKATQTMHLTVERQSHDS</sequence>